<dbReference type="Gene3D" id="1.10.10.60">
    <property type="entry name" value="Homeodomain-like"/>
    <property type="match status" value="1"/>
</dbReference>
<keyword evidence="1" id="KW-0678">Repressor</keyword>
<dbReference type="InterPro" id="IPR003012">
    <property type="entry name" value="Tet_transcr_reg_TetR"/>
</dbReference>
<keyword evidence="4" id="KW-0804">Transcription</keyword>
<dbReference type="InterPro" id="IPR009057">
    <property type="entry name" value="Homeodomain-like_sf"/>
</dbReference>
<evidence type="ECO:0000256" key="3">
    <source>
        <dbReference type="ARBA" id="ARBA00023125"/>
    </source>
</evidence>
<dbReference type="InterPro" id="IPR023772">
    <property type="entry name" value="DNA-bd_HTH_TetR-type_CS"/>
</dbReference>
<dbReference type="PRINTS" id="PR00455">
    <property type="entry name" value="HTHTETR"/>
</dbReference>
<protein>
    <submittedName>
        <fullName evidence="7">TetR/AcrR family transcriptional regulator C-terminal domain-containing protein</fullName>
    </submittedName>
</protein>
<sequence>MKLTAERIVDAALAVYAERGSAGLSMRAVAARLDAQAGSLYYHVPDKAALLRLMADRIALEAHDAGTTALAALADPADWRASLTAQATAVRATIRRQSGGAELLAAAPSLASTGALTLVERLLSTLTGAGLTRTDAGVVADTVLGYVTGFVLQEQAERGPDVELDPHAWARLRAAFPVTFEQAAGVDDDETFARGLALLCAGAEALRATIDPP</sequence>
<keyword evidence="2" id="KW-0805">Transcription regulation</keyword>
<dbReference type="PRINTS" id="PR00400">
    <property type="entry name" value="TETREPRESSOR"/>
</dbReference>
<evidence type="ECO:0000256" key="2">
    <source>
        <dbReference type="ARBA" id="ARBA00023015"/>
    </source>
</evidence>
<comment type="caution">
    <text evidence="7">The sequence shown here is derived from an EMBL/GenBank/DDBJ whole genome shotgun (WGS) entry which is preliminary data.</text>
</comment>
<dbReference type="Pfam" id="PF00440">
    <property type="entry name" value="TetR_N"/>
    <property type="match status" value="1"/>
</dbReference>
<evidence type="ECO:0000259" key="6">
    <source>
        <dbReference type="PROSITE" id="PS50977"/>
    </source>
</evidence>
<feature type="DNA-binding region" description="H-T-H motif" evidence="5">
    <location>
        <begin position="25"/>
        <end position="44"/>
    </location>
</feature>
<keyword evidence="3 5" id="KW-0238">DNA-binding</keyword>
<dbReference type="InterPro" id="IPR050109">
    <property type="entry name" value="HTH-type_TetR-like_transc_reg"/>
</dbReference>
<dbReference type="SUPFAM" id="SSF46689">
    <property type="entry name" value="Homeodomain-like"/>
    <property type="match status" value="1"/>
</dbReference>
<dbReference type="EMBL" id="JAUCGQ010000004">
    <property type="protein sequence ID" value="MDM7856571.1"/>
    <property type="molecule type" value="Genomic_DNA"/>
</dbReference>
<reference evidence="7 8" key="1">
    <citation type="submission" date="2023-06" db="EMBL/GenBank/DDBJ databases">
        <title>Cellulomonas sp. MW4 Whole genome sequence.</title>
        <authorList>
            <person name="Park S."/>
        </authorList>
    </citation>
    <scope>NUCLEOTIDE SEQUENCE [LARGE SCALE GENOMIC DNA]</scope>
    <source>
        <strain evidence="7 8">MW4</strain>
    </source>
</reference>
<dbReference type="Pfam" id="PF02909">
    <property type="entry name" value="TetR_C_1"/>
    <property type="match status" value="1"/>
</dbReference>
<dbReference type="PROSITE" id="PS50977">
    <property type="entry name" value="HTH_TETR_2"/>
    <property type="match status" value="1"/>
</dbReference>
<dbReference type="PROSITE" id="PS01081">
    <property type="entry name" value="HTH_TETR_1"/>
    <property type="match status" value="1"/>
</dbReference>
<dbReference type="InterPro" id="IPR036271">
    <property type="entry name" value="Tet_transcr_reg_TetR-rel_C_sf"/>
</dbReference>
<keyword evidence="8" id="KW-1185">Reference proteome</keyword>
<evidence type="ECO:0000313" key="7">
    <source>
        <dbReference type="EMBL" id="MDM7856571.1"/>
    </source>
</evidence>
<dbReference type="PANTHER" id="PTHR30055:SF151">
    <property type="entry name" value="TRANSCRIPTIONAL REGULATORY PROTEIN"/>
    <property type="match status" value="1"/>
</dbReference>
<name>A0ABT7SK57_9CELL</name>
<evidence type="ECO:0000256" key="5">
    <source>
        <dbReference type="PROSITE-ProRule" id="PRU00335"/>
    </source>
</evidence>
<dbReference type="PANTHER" id="PTHR30055">
    <property type="entry name" value="HTH-TYPE TRANSCRIPTIONAL REGULATOR RUTR"/>
    <property type="match status" value="1"/>
</dbReference>
<dbReference type="Gene3D" id="1.10.357.10">
    <property type="entry name" value="Tetracycline Repressor, domain 2"/>
    <property type="match status" value="1"/>
</dbReference>
<dbReference type="Proteomes" id="UP001529338">
    <property type="component" value="Unassembled WGS sequence"/>
</dbReference>
<dbReference type="RefSeq" id="WP_289456822.1">
    <property type="nucleotide sequence ID" value="NZ_JAUCGQ010000004.1"/>
</dbReference>
<accession>A0ABT7SK57</accession>
<feature type="domain" description="HTH tetR-type" evidence="6">
    <location>
        <begin position="2"/>
        <end position="62"/>
    </location>
</feature>
<evidence type="ECO:0000256" key="1">
    <source>
        <dbReference type="ARBA" id="ARBA00022491"/>
    </source>
</evidence>
<organism evidence="7 8">
    <name type="scientific">Cellulomonas alba</name>
    <dbReference type="NCBI Taxonomy" id="3053467"/>
    <lineage>
        <taxon>Bacteria</taxon>
        <taxon>Bacillati</taxon>
        <taxon>Actinomycetota</taxon>
        <taxon>Actinomycetes</taxon>
        <taxon>Micrococcales</taxon>
        <taxon>Cellulomonadaceae</taxon>
        <taxon>Cellulomonas</taxon>
    </lineage>
</organism>
<dbReference type="InterPro" id="IPR001647">
    <property type="entry name" value="HTH_TetR"/>
</dbReference>
<evidence type="ECO:0000313" key="8">
    <source>
        <dbReference type="Proteomes" id="UP001529338"/>
    </source>
</evidence>
<dbReference type="InterPro" id="IPR004111">
    <property type="entry name" value="Repressor_TetR_C"/>
</dbReference>
<proteinExistence type="predicted"/>
<dbReference type="SUPFAM" id="SSF48498">
    <property type="entry name" value="Tetracyclin repressor-like, C-terminal domain"/>
    <property type="match status" value="1"/>
</dbReference>
<gene>
    <name evidence="7" type="ORF">QRT04_16650</name>
</gene>
<evidence type="ECO:0000256" key="4">
    <source>
        <dbReference type="ARBA" id="ARBA00023163"/>
    </source>
</evidence>